<evidence type="ECO:0000313" key="8">
    <source>
        <dbReference type="EMBL" id="KAH6755254.1"/>
    </source>
</evidence>
<comment type="cofactor">
    <cofactor evidence="1 7">
        <name>heme</name>
        <dbReference type="ChEBI" id="CHEBI:30413"/>
    </cofactor>
</comment>
<evidence type="ECO:0000256" key="4">
    <source>
        <dbReference type="ARBA" id="ARBA00022723"/>
    </source>
</evidence>
<dbReference type="InterPro" id="IPR001128">
    <property type="entry name" value="Cyt_P450"/>
</dbReference>
<keyword evidence="5" id="KW-0560">Oxidoreductase</keyword>
<keyword evidence="6 7" id="KW-0408">Iron</keyword>
<dbReference type="SUPFAM" id="SSF48264">
    <property type="entry name" value="Cytochrome P450"/>
    <property type="match status" value="1"/>
</dbReference>
<dbReference type="PRINTS" id="PR00463">
    <property type="entry name" value="EP450I"/>
</dbReference>
<dbReference type="EMBL" id="SDAM02029620">
    <property type="protein sequence ID" value="KAH6755254.1"/>
    <property type="molecule type" value="Genomic_DNA"/>
</dbReference>
<name>A0AAD4NVU3_PERFH</name>
<dbReference type="GO" id="GO:0004497">
    <property type="term" value="F:monooxygenase activity"/>
    <property type="evidence" value="ECO:0007669"/>
    <property type="project" value="InterPro"/>
</dbReference>
<reference evidence="8 9" key="1">
    <citation type="journal article" date="2021" name="Nat. Commun.">
        <title>Incipient diploidization of the medicinal plant Perilla within 10,000 years.</title>
        <authorList>
            <person name="Zhang Y."/>
            <person name="Shen Q."/>
            <person name="Leng L."/>
            <person name="Zhang D."/>
            <person name="Chen S."/>
            <person name="Shi Y."/>
            <person name="Ning Z."/>
            <person name="Chen S."/>
        </authorList>
    </citation>
    <scope>NUCLEOTIDE SEQUENCE [LARGE SCALE GENOMIC DNA]</scope>
    <source>
        <strain evidence="9">cv. PC099</strain>
    </source>
</reference>
<evidence type="ECO:0008006" key="10">
    <source>
        <dbReference type="Google" id="ProtNLM"/>
    </source>
</evidence>
<keyword evidence="9" id="KW-1185">Reference proteome</keyword>
<dbReference type="AlphaFoldDB" id="A0AAD4NVU3"/>
<dbReference type="CDD" id="cd11064">
    <property type="entry name" value="CYP86A"/>
    <property type="match status" value="1"/>
</dbReference>
<evidence type="ECO:0000256" key="6">
    <source>
        <dbReference type="ARBA" id="ARBA00023004"/>
    </source>
</evidence>
<dbReference type="GO" id="GO:0020037">
    <property type="term" value="F:heme binding"/>
    <property type="evidence" value="ECO:0007669"/>
    <property type="project" value="InterPro"/>
</dbReference>
<evidence type="ECO:0000256" key="2">
    <source>
        <dbReference type="ARBA" id="ARBA00004167"/>
    </source>
</evidence>
<dbReference type="GO" id="GO:0016705">
    <property type="term" value="F:oxidoreductase activity, acting on paired donors, with incorporation or reduction of molecular oxygen"/>
    <property type="evidence" value="ECO:0007669"/>
    <property type="project" value="InterPro"/>
</dbReference>
<evidence type="ECO:0000256" key="1">
    <source>
        <dbReference type="ARBA" id="ARBA00001971"/>
    </source>
</evidence>
<keyword evidence="7" id="KW-0349">Heme</keyword>
<sequence length="512" mass="58065">MVDFNFSIPLIFFCIFLPLLFILTKSKSAIQTSSKSNPSKLPKSYPIIGSFFAIVKNEYRFAQWTSEIVNSTPNLTFTLHRTFGGASIITANAANVHHILKSNFHNYEKGDFIKTNLRDFLGDGIFNSDGDKWRSQRHISSHEFNTKSLRKFVETAVETELSGRLLPFLTAAAADKTVVDFQDILQRFAFDNVCKISFGYDPQYLSPSLNKEKFAAAFEKSVLLSCERFASFVPYFWKIKKALNIGLEKELKIAVSEVRGFAKEIIREKKKRISSSASMESVDEDDLLSRFLSSGHSDEELITDIVISFILAGRDTTSAALTWFFWLLSNNPEVEAEILREINEKSELAATASAYEEAKDMVYTHASLCESMRLYPPVAVDTKEAMNDDVLPDGTVVKKGVRVSYHPYAMGRVERVWGEDWAEFRPSRWLERAASGGEKWRFVTRDSFTYPVFQAGPRICLGKEMAFLQMKRVVGGVLRRFRVVPVVAESVYVTDLTAKMKGGFPVRIEERN</sequence>
<proteinExistence type="inferred from homology"/>
<accession>A0AAD4NVU3</accession>
<evidence type="ECO:0000256" key="3">
    <source>
        <dbReference type="ARBA" id="ARBA00010617"/>
    </source>
</evidence>
<dbReference type="InterPro" id="IPR036396">
    <property type="entry name" value="Cyt_P450_sf"/>
</dbReference>
<dbReference type="GO" id="GO:0005506">
    <property type="term" value="F:iron ion binding"/>
    <property type="evidence" value="ECO:0007669"/>
    <property type="project" value="InterPro"/>
</dbReference>
<protein>
    <recommendedName>
        <fullName evidence="10">Cytochrome P450</fullName>
    </recommendedName>
</protein>
<comment type="similarity">
    <text evidence="3">Belongs to the cytochrome P450 family.</text>
</comment>
<dbReference type="PRINTS" id="PR00385">
    <property type="entry name" value="P450"/>
</dbReference>
<dbReference type="GO" id="GO:0016020">
    <property type="term" value="C:membrane"/>
    <property type="evidence" value="ECO:0007669"/>
    <property type="project" value="UniProtKB-SubCell"/>
</dbReference>
<dbReference type="Gene3D" id="1.10.630.10">
    <property type="entry name" value="Cytochrome P450"/>
    <property type="match status" value="1"/>
</dbReference>
<dbReference type="InterPro" id="IPR002401">
    <property type="entry name" value="Cyt_P450_E_grp-I"/>
</dbReference>
<keyword evidence="4 7" id="KW-0479">Metal-binding</keyword>
<feature type="binding site" description="axial binding residue" evidence="7">
    <location>
        <position position="460"/>
    </location>
    <ligand>
        <name>heme</name>
        <dbReference type="ChEBI" id="CHEBI:30413"/>
    </ligand>
    <ligandPart>
        <name>Fe</name>
        <dbReference type="ChEBI" id="CHEBI:18248"/>
    </ligandPart>
</feature>
<evidence type="ECO:0000256" key="7">
    <source>
        <dbReference type="PIRSR" id="PIRSR602401-1"/>
    </source>
</evidence>
<dbReference type="Proteomes" id="UP001190926">
    <property type="component" value="Unassembled WGS sequence"/>
</dbReference>
<evidence type="ECO:0000256" key="5">
    <source>
        <dbReference type="ARBA" id="ARBA00023002"/>
    </source>
</evidence>
<dbReference type="Pfam" id="PF00067">
    <property type="entry name" value="p450"/>
    <property type="match status" value="1"/>
</dbReference>
<organism evidence="8 9">
    <name type="scientific">Perilla frutescens var. hirtella</name>
    <name type="common">Perilla citriodora</name>
    <name type="synonym">Perilla setoyensis</name>
    <dbReference type="NCBI Taxonomy" id="608512"/>
    <lineage>
        <taxon>Eukaryota</taxon>
        <taxon>Viridiplantae</taxon>
        <taxon>Streptophyta</taxon>
        <taxon>Embryophyta</taxon>
        <taxon>Tracheophyta</taxon>
        <taxon>Spermatophyta</taxon>
        <taxon>Magnoliopsida</taxon>
        <taxon>eudicotyledons</taxon>
        <taxon>Gunneridae</taxon>
        <taxon>Pentapetalae</taxon>
        <taxon>asterids</taxon>
        <taxon>lamiids</taxon>
        <taxon>Lamiales</taxon>
        <taxon>Lamiaceae</taxon>
        <taxon>Nepetoideae</taxon>
        <taxon>Elsholtzieae</taxon>
        <taxon>Perilla</taxon>
    </lineage>
</organism>
<comment type="subcellular location">
    <subcellularLocation>
        <location evidence="2">Membrane</location>
        <topology evidence="2">Single-pass membrane protein</topology>
    </subcellularLocation>
</comment>
<comment type="caution">
    <text evidence="8">The sequence shown here is derived from an EMBL/GenBank/DDBJ whole genome shotgun (WGS) entry which is preliminary data.</text>
</comment>
<dbReference type="PANTHER" id="PTHR24296">
    <property type="entry name" value="CYTOCHROME P450"/>
    <property type="match status" value="1"/>
</dbReference>
<evidence type="ECO:0000313" key="9">
    <source>
        <dbReference type="Proteomes" id="UP001190926"/>
    </source>
</evidence>
<gene>
    <name evidence="8" type="ORF">C2S53_016253</name>
</gene>